<comment type="caution">
    <text evidence="3">The sequence shown here is derived from an EMBL/GenBank/DDBJ whole genome shotgun (WGS) entry which is preliminary data.</text>
</comment>
<sequence length="98" mass="10995">MNQWLYLLRPVRPELATNPTPEEAAAVERHFRRLQSMLAEGRLILAGRTLEDFPFGIVVFGAETEDEARAIMEGDPAVQEGVMTATLHPYRVALMRGT</sequence>
<reference evidence="3 4" key="1">
    <citation type="submission" date="2021-03" db="EMBL/GenBank/DDBJ databases">
        <title>Genomic Encyclopedia of Type Strains, Phase IV (KMG-IV): sequencing the most valuable type-strain genomes for metagenomic binning, comparative biology and taxonomic classification.</title>
        <authorList>
            <person name="Goeker M."/>
        </authorList>
    </citation>
    <scope>NUCLEOTIDE SEQUENCE [LARGE SCALE GENOMIC DNA]</scope>
    <source>
        <strain evidence="3 4">DSM 27138</strain>
    </source>
</reference>
<keyword evidence="4" id="KW-1185">Reference proteome</keyword>
<dbReference type="Pfam" id="PF03795">
    <property type="entry name" value="YCII"/>
    <property type="match status" value="1"/>
</dbReference>
<name>A0ABS4JW83_9FIRM</name>
<dbReference type="EMBL" id="JAGGLG010000016">
    <property type="protein sequence ID" value="MBP2018679.1"/>
    <property type="molecule type" value="Genomic_DNA"/>
</dbReference>
<dbReference type="Proteomes" id="UP001519289">
    <property type="component" value="Unassembled WGS sequence"/>
</dbReference>
<evidence type="ECO:0000313" key="3">
    <source>
        <dbReference type="EMBL" id="MBP2018679.1"/>
    </source>
</evidence>
<feature type="domain" description="YCII-related" evidence="2">
    <location>
        <begin position="21"/>
        <end position="84"/>
    </location>
</feature>
<protein>
    <submittedName>
        <fullName evidence="3">Uncharacterized protein YciI</fullName>
    </submittedName>
</protein>
<evidence type="ECO:0000313" key="4">
    <source>
        <dbReference type="Proteomes" id="UP001519289"/>
    </source>
</evidence>
<dbReference type="RefSeq" id="WP_209466807.1">
    <property type="nucleotide sequence ID" value="NZ_JAGGLG010000016.1"/>
</dbReference>
<evidence type="ECO:0000259" key="2">
    <source>
        <dbReference type="Pfam" id="PF03795"/>
    </source>
</evidence>
<dbReference type="InterPro" id="IPR005545">
    <property type="entry name" value="YCII"/>
</dbReference>
<gene>
    <name evidence="3" type="ORF">J2Z79_002094</name>
</gene>
<evidence type="ECO:0000256" key="1">
    <source>
        <dbReference type="ARBA" id="ARBA00007689"/>
    </source>
</evidence>
<dbReference type="SUPFAM" id="SSF54909">
    <property type="entry name" value="Dimeric alpha+beta barrel"/>
    <property type="match status" value="1"/>
</dbReference>
<proteinExistence type="inferred from homology"/>
<accession>A0ABS4JW83</accession>
<dbReference type="Gene3D" id="3.30.70.1060">
    <property type="entry name" value="Dimeric alpha+beta barrel"/>
    <property type="match status" value="1"/>
</dbReference>
<organism evidence="3 4">
    <name type="scientific">Symbiobacterium terraclitae</name>
    <dbReference type="NCBI Taxonomy" id="557451"/>
    <lineage>
        <taxon>Bacteria</taxon>
        <taxon>Bacillati</taxon>
        <taxon>Bacillota</taxon>
        <taxon>Clostridia</taxon>
        <taxon>Eubacteriales</taxon>
        <taxon>Symbiobacteriaceae</taxon>
        <taxon>Symbiobacterium</taxon>
    </lineage>
</organism>
<comment type="similarity">
    <text evidence="1">Belongs to the YciI family.</text>
</comment>
<dbReference type="InterPro" id="IPR011008">
    <property type="entry name" value="Dimeric_a/b-barrel"/>
</dbReference>